<dbReference type="PANTHER" id="PTHR31728">
    <property type="entry name" value="ABRAXAS FAMILY MEMBER"/>
    <property type="match status" value="1"/>
</dbReference>
<dbReference type="OrthoDB" id="6358435at2759"/>
<sequence>MAYLVRISGTVLSSLLYECANAEADIEGFFLGSLSFRTTLASDDSTDLAFEKREDFILIHGFQILSEKPYDSQGNMIKQIIKSQQADISSLVGYFKFRRQSEACLSIRDQLWMQSYSKNIPHGCIAILSSNLNTISDKSTQTYSFAFWDMKNPVNKIPIQITNMTESTLDYKKFMSNAPYKPLTTSSSQILPQTISPQDIIDQYDTMYEESIKALKLSADKVMEKERELAALKKRLQR</sequence>
<dbReference type="PRINTS" id="PR02051">
    <property type="entry name" value="PROTEINF175"/>
</dbReference>
<dbReference type="GO" id="GO:0005634">
    <property type="term" value="C:nucleus"/>
    <property type="evidence" value="ECO:0007669"/>
    <property type="project" value="TreeGrafter"/>
</dbReference>
<comment type="caution">
    <text evidence="1">The sequence shown here is derived from an EMBL/GenBank/DDBJ whole genome shotgun (WGS) entry which is preliminary data.</text>
</comment>
<dbReference type="GO" id="GO:0031593">
    <property type="term" value="F:polyubiquitin modification-dependent protein binding"/>
    <property type="evidence" value="ECO:0007669"/>
    <property type="project" value="TreeGrafter"/>
</dbReference>
<reference evidence="1" key="1">
    <citation type="submission" date="2020-12" db="EMBL/GenBank/DDBJ databases">
        <title>Metabolic potential, ecology and presence of endohyphal bacteria is reflected in genomic diversity of Mucoromycotina.</title>
        <authorList>
            <person name="Muszewska A."/>
            <person name="Okrasinska A."/>
            <person name="Steczkiewicz K."/>
            <person name="Drgas O."/>
            <person name="Orlowska M."/>
            <person name="Perlinska-Lenart U."/>
            <person name="Aleksandrzak-Piekarczyk T."/>
            <person name="Szatraj K."/>
            <person name="Zielenkiewicz U."/>
            <person name="Pilsyk S."/>
            <person name="Malc E."/>
            <person name="Mieczkowski P."/>
            <person name="Kruszewska J.S."/>
            <person name="Biernat P."/>
            <person name="Pawlowska J."/>
        </authorList>
    </citation>
    <scope>NUCLEOTIDE SEQUENCE</scope>
    <source>
        <strain evidence="1">WA0000017839</strain>
    </source>
</reference>
<evidence type="ECO:0000313" key="2">
    <source>
        <dbReference type="Proteomes" id="UP000603453"/>
    </source>
</evidence>
<gene>
    <name evidence="1" type="ORF">INT47_002506</name>
</gene>
<dbReference type="AlphaFoldDB" id="A0A8H7VDK0"/>
<keyword evidence="2" id="KW-1185">Reference proteome</keyword>
<dbReference type="Pfam" id="PF21125">
    <property type="entry name" value="MPN_2A_DUB_like"/>
    <property type="match status" value="1"/>
</dbReference>
<accession>A0A8H7VDK0</accession>
<evidence type="ECO:0000313" key="1">
    <source>
        <dbReference type="EMBL" id="KAG2210564.1"/>
    </source>
</evidence>
<dbReference type="InterPro" id="IPR023238">
    <property type="entry name" value="FAM175"/>
</dbReference>
<protein>
    <submittedName>
        <fullName evidence="1">Uncharacterized protein</fullName>
    </submittedName>
</protein>
<organism evidence="1 2">
    <name type="scientific">Mucor saturninus</name>
    <dbReference type="NCBI Taxonomy" id="64648"/>
    <lineage>
        <taxon>Eukaryota</taxon>
        <taxon>Fungi</taxon>
        <taxon>Fungi incertae sedis</taxon>
        <taxon>Mucoromycota</taxon>
        <taxon>Mucoromycotina</taxon>
        <taxon>Mucoromycetes</taxon>
        <taxon>Mucorales</taxon>
        <taxon>Mucorineae</taxon>
        <taxon>Mucoraceae</taxon>
        <taxon>Mucor</taxon>
    </lineage>
</organism>
<dbReference type="EMBL" id="JAEPRD010000011">
    <property type="protein sequence ID" value="KAG2210564.1"/>
    <property type="molecule type" value="Genomic_DNA"/>
</dbReference>
<proteinExistence type="predicted"/>
<name>A0A8H7VDK0_9FUNG</name>
<dbReference type="PANTHER" id="PTHR31728:SF5">
    <property type="entry name" value="OS07G0540200 PROTEIN"/>
    <property type="match status" value="1"/>
</dbReference>
<dbReference type="Proteomes" id="UP000603453">
    <property type="component" value="Unassembled WGS sequence"/>
</dbReference>